<name>A0A842HFK6_9BACT</name>
<evidence type="ECO:0000313" key="4">
    <source>
        <dbReference type="Proteomes" id="UP000546464"/>
    </source>
</evidence>
<dbReference type="Proteomes" id="UP000546464">
    <property type="component" value="Unassembled WGS sequence"/>
</dbReference>
<proteinExistence type="predicted"/>
<dbReference type="InterPro" id="IPR028976">
    <property type="entry name" value="CheC-like_sf"/>
</dbReference>
<evidence type="ECO:0000313" key="3">
    <source>
        <dbReference type="EMBL" id="MBC2595000.1"/>
    </source>
</evidence>
<dbReference type="AlphaFoldDB" id="A0A842HFK6"/>
<keyword evidence="1" id="KW-0145">Chemotaxis</keyword>
<dbReference type="Gene3D" id="3.40.1550.10">
    <property type="entry name" value="CheC-like"/>
    <property type="match status" value="1"/>
</dbReference>
<comment type="caution">
    <text evidence="3">The sequence shown here is derived from an EMBL/GenBank/DDBJ whole genome shotgun (WGS) entry which is preliminary data.</text>
</comment>
<dbReference type="PANTHER" id="PTHR39452">
    <property type="entry name" value="CHEY-P PHOSPHATASE CHEX"/>
    <property type="match status" value="1"/>
</dbReference>
<feature type="domain" description="Chemotaxis phosphatase CheX-like" evidence="2">
    <location>
        <begin position="59"/>
        <end position="157"/>
    </location>
</feature>
<reference evidence="3 4" key="1">
    <citation type="submission" date="2020-07" db="EMBL/GenBank/DDBJ databases">
        <authorList>
            <person name="Feng X."/>
        </authorList>
    </citation>
    <scope>NUCLEOTIDE SEQUENCE [LARGE SCALE GENOMIC DNA]</scope>
    <source>
        <strain evidence="3 4">JCM31066</strain>
    </source>
</reference>
<dbReference type="PANTHER" id="PTHR39452:SF1">
    <property type="entry name" value="CHEY-P PHOSPHATASE CHEX"/>
    <property type="match status" value="1"/>
</dbReference>
<gene>
    <name evidence="3" type="ORF">H5P28_12100</name>
</gene>
<dbReference type="EMBL" id="JACHVB010000035">
    <property type="protein sequence ID" value="MBC2595000.1"/>
    <property type="molecule type" value="Genomic_DNA"/>
</dbReference>
<dbReference type="InterPro" id="IPR038756">
    <property type="entry name" value="CheX-like"/>
</dbReference>
<protein>
    <submittedName>
        <fullName evidence="3">Chemotaxis protein CheX</fullName>
    </submittedName>
</protein>
<organism evidence="3 4">
    <name type="scientific">Ruficoccus amylovorans</name>
    <dbReference type="NCBI Taxonomy" id="1804625"/>
    <lineage>
        <taxon>Bacteria</taxon>
        <taxon>Pseudomonadati</taxon>
        <taxon>Verrucomicrobiota</taxon>
        <taxon>Opitutia</taxon>
        <taxon>Puniceicoccales</taxon>
        <taxon>Cerasicoccaceae</taxon>
        <taxon>Ruficoccus</taxon>
    </lineage>
</organism>
<dbReference type="CDD" id="cd17906">
    <property type="entry name" value="CheX"/>
    <property type="match status" value="1"/>
</dbReference>
<accession>A0A842HFK6</accession>
<dbReference type="RefSeq" id="WP_185675966.1">
    <property type="nucleotide sequence ID" value="NZ_JACHVB010000035.1"/>
</dbReference>
<dbReference type="SUPFAM" id="SSF103039">
    <property type="entry name" value="CheC-like"/>
    <property type="match status" value="1"/>
</dbReference>
<dbReference type="Pfam" id="PF13690">
    <property type="entry name" value="CheX"/>
    <property type="match status" value="1"/>
</dbReference>
<sequence>MIEAPANLSHDIIQDIVVESIQNVFSTMVSIKPDFEACAREPEEADAVSPLAQIEEGVVVGNVGFVGDVTGMVYLIMPDSMAALISHRMLGLPLEDLSEDHEMINDVIGELSNMSAGTIKNQFDSFNYSCRLTIPSIIRGKYFIVEAAKATLRHFYRFRCMDKFICLELLMRTTPEERQKPAS</sequence>
<evidence type="ECO:0000259" key="2">
    <source>
        <dbReference type="Pfam" id="PF13690"/>
    </source>
</evidence>
<dbReference type="InterPro" id="IPR028051">
    <property type="entry name" value="CheX-like_dom"/>
</dbReference>
<keyword evidence="4" id="KW-1185">Reference proteome</keyword>
<dbReference type="GO" id="GO:0006935">
    <property type="term" value="P:chemotaxis"/>
    <property type="evidence" value="ECO:0007669"/>
    <property type="project" value="UniProtKB-KW"/>
</dbReference>
<evidence type="ECO:0000256" key="1">
    <source>
        <dbReference type="ARBA" id="ARBA00022500"/>
    </source>
</evidence>